<dbReference type="Proteomes" id="UP000320762">
    <property type="component" value="Unassembled WGS sequence"/>
</dbReference>
<name>A0A550CFD1_9AGAR</name>
<comment type="caution">
    <text evidence="1">The sequence shown here is derived from an EMBL/GenBank/DDBJ whole genome shotgun (WGS) entry which is preliminary data.</text>
</comment>
<proteinExistence type="predicted"/>
<dbReference type="OrthoDB" id="2962802at2759"/>
<protein>
    <recommendedName>
        <fullName evidence="3">HNH nuclease domain-containing protein</fullName>
    </recommendedName>
</protein>
<evidence type="ECO:0000313" key="2">
    <source>
        <dbReference type="Proteomes" id="UP000320762"/>
    </source>
</evidence>
<organism evidence="1 2">
    <name type="scientific">Schizophyllum amplum</name>
    <dbReference type="NCBI Taxonomy" id="97359"/>
    <lineage>
        <taxon>Eukaryota</taxon>
        <taxon>Fungi</taxon>
        <taxon>Dikarya</taxon>
        <taxon>Basidiomycota</taxon>
        <taxon>Agaricomycotina</taxon>
        <taxon>Agaricomycetes</taxon>
        <taxon>Agaricomycetidae</taxon>
        <taxon>Agaricales</taxon>
        <taxon>Schizophyllaceae</taxon>
        <taxon>Schizophyllum</taxon>
    </lineage>
</organism>
<evidence type="ECO:0000313" key="1">
    <source>
        <dbReference type="EMBL" id="TRM63509.1"/>
    </source>
</evidence>
<keyword evidence="2" id="KW-1185">Reference proteome</keyword>
<gene>
    <name evidence="1" type="ORF">BD626DRAFT_402514</name>
</gene>
<accession>A0A550CFD1</accession>
<dbReference type="STRING" id="97359.A0A550CFD1"/>
<evidence type="ECO:0008006" key="3">
    <source>
        <dbReference type="Google" id="ProtNLM"/>
    </source>
</evidence>
<reference evidence="1 2" key="1">
    <citation type="journal article" date="2019" name="New Phytol.">
        <title>Comparative genomics reveals unique wood-decay strategies and fruiting body development in the Schizophyllaceae.</title>
        <authorList>
            <person name="Almasi E."/>
            <person name="Sahu N."/>
            <person name="Krizsan K."/>
            <person name="Balint B."/>
            <person name="Kovacs G.M."/>
            <person name="Kiss B."/>
            <person name="Cseklye J."/>
            <person name="Drula E."/>
            <person name="Henrissat B."/>
            <person name="Nagy I."/>
            <person name="Chovatia M."/>
            <person name="Adam C."/>
            <person name="LaButti K."/>
            <person name="Lipzen A."/>
            <person name="Riley R."/>
            <person name="Grigoriev I.V."/>
            <person name="Nagy L.G."/>
        </authorList>
    </citation>
    <scope>NUCLEOTIDE SEQUENCE [LARGE SCALE GENOMIC DNA]</scope>
    <source>
        <strain evidence="1 2">NL-1724</strain>
    </source>
</reference>
<sequence length="397" mass="45544">MQPVPSQNIYTSKNVEACTIVSQRVVCLDVGHYRQSRQIQHFEYYWGLQKGDIDLASPLNHIQLRSDMAQSLLKDQWTFMPTQETLRIMLEISKHNQTADLQSRRRCFQELPDAEYEYDVVPLWMVKHGRPVLYAEDGAKIKAMRAPYKDLPRITSRTHPFFVAFMASGQLDRCAPILYSDKKSRSLTSTVGCLIMSWLHEPPTAFLVGPDIWKTHRHPLSDDGHAARSALRDSRKRITTKEVRMRKTIHAPCRQQKSAALTTPYTRCDMRPARARGSVLPRSGVESGQEGSMGYDLSDLREWLADIAPHVRSDPVSWDPTWLEQETVTDEELARYRQEVIRDAYDALHPQTTVNGGGLLIGTGVDRSRYSSNTWAMRTFDTCLWADDPYVHIKLRP</sequence>
<dbReference type="EMBL" id="VDMD01000009">
    <property type="protein sequence ID" value="TRM63509.1"/>
    <property type="molecule type" value="Genomic_DNA"/>
</dbReference>
<dbReference type="AlphaFoldDB" id="A0A550CFD1"/>